<dbReference type="OrthoDB" id="10263751at2759"/>
<dbReference type="PANTHER" id="PTHR10438">
    <property type="entry name" value="THIOREDOXIN"/>
    <property type="match status" value="1"/>
</dbReference>
<protein>
    <recommendedName>
        <fullName evidence="1">Thioredoxin domain-containing protein</fullName>
    </recommendedName>
</protein>
<feature type="domain" description="Thioredoxin" evidence="1">
    <location>
        <begin position="11"/>
        <end position="151"/>
    </location>
</feature>
<name>A0A5N6LQF8_9ASTR</name>
<gene>
    <name evidence="2" type="ORF">E3N88_40605</name>
</gene>
<dbReference type="InterPro" id="IPR050620">
    <property type="entry name" value="Thioredoxin_H-type-like"/>
</dbReference>
<dbReference type="InterPro" id="IPR013766">
    <property type="entry name" value="Thioredoxin_domain"/>
</dbReference>
<dbReference type="CDD" id="cd02947">
    <property type="entry name" value="TRX_family"/>
    <property type="match status" value="1"/>
</dbReference>
<sequence length="184" mass="20608">MKQVVEQLQTALHNQLAPTGSRPEAYRDSSEVIDFRFSGGNVTLITDIDAWDQKLLEAKTLGKIVIANFSASWCGVCRSISPDYISLSEKHPSLTFLTISADKLTELSIEWNLKVTPTFIFLKDGKEIDKLEGANNSKLQKKITALDSQAHDQKPQNNSSYGFLLGAIVGRELLMQIIRHYLRL</sequence>
<dbReference type="AlphaFoldDB" id="A0A5N6LQF8"/>
<dbReference type="Proteomes" id="UP000326396">
    <property type="component" value="Linkage Group LG9"/>
</dbReference>
<evidence type="ECO:0000259" key="1">
    <source>
        <dbReference type="PROSITE" id="PS51352"/>
    </source>
</evidence>
<dbReference type="EMBL" id="SZYD01000019">
    <property type="protein sequence ID" value="KAD2393628.1"/>
    <property type="molecule type" value="Genomic_DNA"/>
</dbReference>
<dbReference type="PROSITE" id="PS51352">
    <property type="entry name" value="THIOREDOXIN_2"/>
    <property type="match status" value="1"/>
</dbReference>
<dbReference type="PANTHER" id="PTHR10438:SF434">
    <property type="entry name" value="THIOREDOXIN H9"/>
    <property type="match status" value="1"/>
</dbReference>
<proteinExistence type="predicted"/>
<dbReference type="Gene3D" id="3.40.30.10">
    <property type="entry name" value="Glutaredoxin"/>
    <property type="match status" value="1"/>
</dbReference>
<accession>A0A5N6LQF8</accession>
<dbReference type="InterPro" id="IPR036249">
    <property type="entry name" value="Thioredoxin-like_sf"/>
</dbReference>
<reference evidence="2 3" key="1">
    <citation type="submission" date="2019-05" db="EMBL/GenBank/DDBJ databases">
        <title>Mikania micrantha, genome provides insights into the molecular mechanism of rapid growth.</title>
        <authorList>
            <person name="Liu B."/>
        </authorList>
    </citation>
    <scope>NUCLEOTIDE SEQUENCE [LARGE SCALE GENOMIC DNA]</scope>
    <source>
        <strain evidence="2">NLD-2019</strain>
        <tissue evidence="2">Leaf</tissue>
    </source>
</reference>
<dbReference type="Pfam" id="PF00085">
    <property type="entry name" value="Thioredoxin"/>
    <property type="match status" value="1"/>
</dbReference>
<organism evidence="2 3">
    <name type="scientific">Mikania micrantha</name>
    <name type="common">bitter vine</name>
    <dbReference type="NCBI Taxonomy" id="192012"/>
    <lineage>
        <taxon>Eukaryota</taxon>
        <taxon>Viridiplantae</taxon>
        <taxon>Streptophyta</taxon>
        <taxon>Embryophyta</taxon>
        <taxon>Tracheophyta</taxon>
        <taxon>Spermatophyta</taxon>
        <taxon>Magnoliopsida</taxon>
        <taxon>eudicotyledons</taxon>
        <taxon>Gunneridae</taxon>
        <taxon>Pentapetalae</taxon>
        <taxon>asterids</taxon>
        <taxon>campanulids</taxon>
        <taxon>Asterales</taxon>
        <taxon>Asteraceae</taxon>
        <taxon>Asteroideae</taxon>
        <taxon>Heliantheae alliance</taxon>
        <taxon>Eupatorieae</taxon>
        <taxon>Mikania</taxon>
    </lineage>
</organism>
<dbReference type="SUPFAM" id="SSF52833">
    <property type="entry name" value="Thioredoxin-like"/>
    <property type="match status" value="1"/>
</dbReference>
<evidence type="ECO:0000313" key="3">
    <source>
        <dbReference type="Proteomes" id="UP000326396"/>
    </source>
</evidence>
<evidence type="ECO:0000313" key="2">
    <source>
        <dbReference type="EMBL" id="KAD2393628.1"/>
    </source>
</evidence>
<keyword evidence="3" id="KW-1185">Reference proteome</keyword>
<comment type="caution">
    <text evidence="2">The sequence shown here is derived from an EMBL/GenBank/DDBJ whole genome shotgun (WGS) entry which is preliminary data.</text>
</comment>